<dbReference type="Pfam" id="PF03099">
    <property type="entry name" value="BPL_LplA_LipB"/>
    <property type="match status" value="1"/>
</dbReference>
<dbReference type="Pfam" id="PF02237">
    <property type="entry name" value="BPL_C"/>
    <property type="match status" value="1"/>
</dbReference>
<dbReference type="PROSITE" id="PS51733">
    <property type="entry name" value="BPL_LPL_CATALYTIC"/>
    <property type="match status" value="1"/>
</dbReference>
<dbReference type="Gene3D" id="2.30.30.100">
    <property type="match status" value="1"/>
</dbReference>
<name>A0ABS2FI10_9CLOT</name>
<evidence type="ECO:0000256" key="3">
    <source>
        <dbReference type="ARBA" id="ARBA00022840"/>
    </source>
</evidence>
<dbReference type="SUPFAM" id="SSF50037">
    <property type="entry name" value="C-terminal domain of transcriptional repressors"/>
    <property type="match status" value="1"/>
</dbReference>
<keyword evidence="5" id="KW-0678">Repressor</keyword>
<keyword evidence="5" id="KW-0238">DNA-binding</keyword>
<feature type="binding site" evidence="5">
    <location>
        <begin position="92"/>
        <end position="94"/>
    </location>
    <ligand>
        <name>biotin</name>
        <dbReference type="ChEBI" id="CHEBI:57586"/>
    </ligand>
</feature>
<comment type="caution">
    <text evidence="5">Lacks conserved residue(s) required for the propagation of feature annotation.</text>
</comment>
<dbReference type="EMBL" id="JACJLL010000092">
    <property type="protein sequence ID" value="MBM6820190.1"/>
    <property type="molecule type" value="Genomic_DNA"/>
</dbReference>
<comment type="catalytic activity">
    <reaction evidence="5">
        <text>biotin + L-lysyl-[protein] + ATP = N(6)-biotinyl-L-lysyl-[protein] + AMP + diphosphate + H(+)</text>
        <dbReference type="Rhea" id="RHEA:11756"/>
        <dbReference type="Rhea" id="RHEA-COMP:9752"/>
        <dbReference type="Rhea" id="RHEA-COMP:10505"/>
        <dbReference type="ChEBI" id="CHEBI:15378"/>
        <dbReference type="ChEBI" id="CHEBI:29969"/>
        <dbReference type="ChEBI" id="CHEBI:30616"/>
        <dbReference type="ChEBI" id="CHEBI:33019"/>
        <dbReference type="ChEBI" id="CHEBI:57586"/>
        <dbReference type="ChEBI" id="CHEBI:83144"/>
        <dbReference type="ChEBI" id="CHEBI:456215"/>
        <dbReference type="EC" id="6.3.4.15"/>
    </reaction>
</comment>
<dbReference type="CDD" id="cd16442">
    <property type="entry name" value="BPL"/>
    <property type="match status" value="1"/>
</dbReference>
<keyword evidence="4 5" id="KW-0092">Biotin</keyword>
<dbReference type="Proteomes" id="UP000767334">
    <property type="component" value="Unassembled WGS sequence"/>
</dbReference>
<keyword evidence="5" id="KW-0805">Transcription regulation</keyword>
<dbReference type="InterPro" id="IPR036388">
    <property type="entry name" value="WH-like_DNA-bd_sf"/>
</dbReference>
<keyword evidence="5" id="KW-0804">Transcription</keyword>
<dbReference type="InterPro" id="IPR013196">
    <property type="entry name" value="HTH_11"/>
</dbReference>
<feature type="binding site" evidence="5">
    <location>
        <position position="116"/>
    </location>
    <ligand>
        <name>biotin</name>
        <dbReference type="ChEBI" id="CHEBI:57586"/>
    </ligand>
</feature>
<sequence>MMLKSKVLKVLEENKGKTVSGAEIAKTLNLSRTSIWKAINSLRDDGYNINAVTNRGYSLADNTDLISKEGISLYLNKEFSNIDIYTYKTTSSTNEVAKKLALTGAKHGTVVISEEQTAGKGRMGRTFYSPANTGIYMSIVLRPNLTAMDSVLITTSSSVAICDAIHKVTGIECQIKWINDIYINNKKVGGILTEASTNFESGTIDYLILGIGINFNNPKDNFPDDLKEIADSLYKGNSNGINRNILCAEILNNILSIIPKIKDYNFISEYKKRSIILNQEIMYTSGGIYSKGRAIDINNDGSLVIKHDDGSIKILNSGEISIRRLS</sequence>
<dbReference type="PANTHER" id="PTHR12835">
    <property type="entry name" value="BIOTIN PROTEIN LIGASE"/>
    <property type="match status" value="1"/>
</dbReference>
<keyword evidence="2 5" id="KW-0547">Nucleotide-binding</keyword>
<dbReference type="Pfam" id="PF08279">
    <property type="entry name" value="HTH_11"/>
    <property type="match status" value="1"/>
</dbReference>
<evidence type="ECO:0000313" key="7">
    <source>
        <dbReference type="EMBL" id="MBM6820190.1"/>
    </source>
</evidence>
<evidence type="ECO:0000256" key="1">
    <source>
        <dbReference type="ARBA" id="ARBA00022598"/>
    </source>
</evidence>
<dbReference type="HAMAP" id="MF_00978">
    <property type="entry name" value="Bifunct_BirA"/>
    <property type="match status" value="1"/>
</dbReference>
<organism evidence="7 8">
    <name type="scientific">Clostridium saudiense</name>
    <dbReference type="NCBI Taxonomy" id="1414720"/>
    <lineage>
        <taxon>Bacteria</taxon>
        <taxon>Bacillati</taxon>
        <taxon>Bacillota</taxon>
        <taxon>Clostridia</taxon>
        <taxon>Eubacteriales</taxon>
        <taxon>Clostridiaceae</taxon>
        <taxon>Clostridium</taxon>
    </lineage>
</organism>
<dbReference type="InterPro" id="IPR030855">
    <property type="entry name" value="Bifunct_BirA"/>
</dbReference>
<dbReference type="PANTHER" id="PTHR12835:SF5">
    <property type="entry name" value="BIOTIN--PROTEIN LIGASE"/>
    <property type="match status" value="1"/>
</dbReference>
<dbReference type="InterPro" id="IPR003142">
    <property type="entry name" value="BPL_C"/>
</dbReference>
<evidence type="ECO:0000256" key="5">
    <source>
        <dbReference type="HAMAP-Rule" id="MF_00978"/>
    </source>
</evidence>
<comment type="function">
    <text evidence="5">Acts both as a biotin--[acetyl-CoA-carboxylase] ligase and a repressor.</text>
</comment>
<dbReference type="InterPro" id="IPR004143">
    <property type="entry name" value="BPL_LPL_catalytic"/>
</dbReference>
<reference evidence="7 8" key="1">
    <citation type="journal article" date="2021" name="Sci. Rep.">
        <title>The distribution of antibiotic resistance genes in chicken gut microbiota commensals.</title>
        <authorList>
            <person name="Juricova H."/>
            <person name="Matiasovicova J."/>
            <person name="Kubasova T."/>
            <person name="Cejkova D."/>
            <person name="Rychlik I."/>
        </authorList>
    </citation>
    <scope>NUCLEOTIDE SEQUENCE [LARGE SCALE GENOMIC DNA]</scope>
    <source>
        <strain evidence="7 8">An435</strain>
    </source>
</reference>
<accession>A0ABS2FI10</accession>
<feature type="domain" description="BPL/LPL catalytic" evidence="6">
    <location>
        <begin position="68"/>
        <end position="266"/>
    </location>
</feature>
<evidence type="ECO:0000313" key="8">
    <source>
        <dbReference type="Proteomes" id="UP000767334"/>
    </source>
</evidence>
<evidence type="ECO:0000256" key="4">
    <source>
        <dbReference type="ARBA" id="ARBA00023267"/>
    </source>
</evidence>
<comment type="caution">
    <text evidence="7">The sequence shown here is derived from an EMBL/GenBank/DDBJ whole genome shotgun (WGS) entry which is preliminary data.</text>
</comment>
<dbReference type="Gene3D" id="1.10.10.10">
    <property type="entry name" value="Winged helix-like DNA-binding domain superfamily/Winged helix DNA-binding domain"/>
    <property type="match status" value="1"/>
</dbReference>
<dbReference type="GO" id="GO:0004077">
    <property type="term" value="F:biotin--[biotin carboxyl-carrier protein] ligase activity"/>
    <property type="evidence" value="ECO:0007669"/>
    <property type="project" value="UniProtKB-EC"/>
</dbReference>
<dbReference type="Gene3D" id="3.30.930.10">
    <property type="entry name" value="Bira Bifunctional Protein, Domain 2"/>
    <property type="match status" value="1"/>
</dbReference>
<keyword evidence="3 5" id="KW-0067">ATP-binding</keyword>
<gene>
    <name evidence="5" type="primary">birA</name>
    <name evidence="7" type="ORF">H6A19_12735</name>
</gene>
<dbReference type="SUPFAM" id="SSF46785">
    <property type="entry name" value="Winged helix' DNA-binding domain"/>
    <property type="match status" value="1"/>
</dbReference>
<proteinExistence type="inferred from homology"/>
<keyword evidence="8" id="KW-1185">Reference proteome</keyword>
<protein>
    <recommendedName>
        <fullName evidence="5">Bifunctional ligase/repressor BirA</fullName>
    </recommendedName>
    <alternativeName>
        <fullName evidence="5">Biotin--[acetyl-CoA-carboxylase] ligase</fullName>
        <ecNumber evidence="5">6.3.4.15</ecNumber>
    </alternativeName>
    <alternativeName>
        <fullName evidence="5">Biotin--protein ligase</fullName>
    </alternativeName>
    <alternativeName>
        <fullName evidence="5">Biotin-[acetyl-CoA carboxylase] synthetase</fullName>
    </alternativeName>
</protein>
<dbReference type="InterPro" id="IPR036390">
    <property type="entry name" value="WH_DNA-bd_sf"/>
</dbReference>
<dbReference type="InterPro" id="IPR045864">
    <property type="entry name" value="aa-tRNA-synth_II/BPL/LPL"/>
</dbReference>
<keyword evidence="1 5" id="KW-0436">Ligase</keyword>
<dbReference type="InterPro" id="IPR004408">
    <property type="entry name" value="Biotin_CoA_COase_ligase"/>
</dbReference>
<evidence type="ECO:0000256" key="2">
    <source>
        <dbReference type="ARBA" id="ARBA00022741"/>
    </source>
</evidence>
<comment type="similarity">
    <text evidence="5">Belongs to the biotin--protein ligase family.</text>
</comment>
<evidence type="ECO:0000259" key="6">
    <source>
        <dbReference type="PROSITE" id="PS51733"/>
    </source>
</evidence>
<dbReference type="EC" id="6.3.4.15" evidence="5"/>
<dbReference type="SUPFAM" id="SSF55681">
    <property type="entry name" value="Class II aaRS and biotin synthetases"/>
    <property type="match status" value="1"/>
</dbReference>
<dbReference type="InterPro" id="IPR008988">
    <property type="entry name" value="Transcriptional_repressor_C"/>
</dbReference>
<feature type="binding site" evidence="5">
    <location>
        <position position="187"/>
    </location>
    <ligand>
        <name>biotin</name>
        <dbReference type="ChEBI" id="CHEBI:57586"/>
    </ligand>
</feature>
<feature type="DNA-binding region" description="H-T-H motif" evidence="5">
    <location>
        <begin position="21"/>
        <end position="40"/>
    </location>
</feature>
<dbReference type="NCBIfam" id="TIGR00121">
    <property type="entry name" value="birA_ligase"/>
    <property type="match status" value="1"/>
</dbReference>